<dbReference type="InterPro" id="IPR056813">
    <property type="entry name" value="GIL1_IRKI_C"/>
</dbReference>
<dbReference type="AlphaFoldDB" id="A0A392USR5"/>
<organism evidence="3 4">
    <name type="scientific">Trifolium medium</name>
    <dbReference type="NCBI Taxonomy" id="97028"/>
    <lineage>
        <taxon>Eukaryota</taxon>
        <taxon>Viridiplantae</taxon>
        <taxon>Streptophyta</taxon>
        <taxon>Embryophyta</taxon>
        <taxon>Tracheophyta</taxon>
        <taxon>Spermatophyta</taxon>
        <taxon>Magnoliopsida</taxon>
        <taxon>eudicotyledons</taxon>
        <taxon>Gunneridae</taxon>
        <taxon>Pentapetalae</taxon>
        <taxon>rosids</taxon>
        <taxon>fabids</taxon>
        <taxon>Fabales</taxon>
        <taxon>Fabaceae</taxon>
        <taxon>Papilionoideae</taxon>
        <taxon>50 kb inversion clade</taxon>
        <taxon>NPAAA clade</taxon>
        <taxon>Hologalegina</taxon>
        <taxon>IRL clade</taxon>
        <taxon>Trifolieae</taxon>
        <taxon>Trifolium</taxon>
    </lineage>
</organism>
<evidence type="ECO:0000313" key="4">
    <source>
        <dbReference type="Proteomes" id="UP000265520"/>
    </source>
</evidence>
<reference evidence="3 4" key="1">
    <citation type="journal article" date="2018" name="Front. Plant Sci.">
        <title>Red Clover (Trifolium pratense) and Zigzag Clover (T. medium) - A Picture of Genomic Similarities and Differences.</title>
        <authorList>
            <person name="Dluhosova J."/>
            <person name="Istvanek J."/>
            <person name="Nedelnik J."/>
            <person name="Repkova J."/>
        </authorList>
    </citation>
    <scope>NUCLEOTIDE SEQUENCE [LARGE SCALE GENOMIC DNA]</scope>
    <source>
        <strain evidence="4">cv. 10/8</strain>
        <tissue evidence="3">Leaf</tissue>
    </source>
</reference>
<evidence type="ECO:0000313" key="3">
    <source>
        <dbReference type="EMBL" id="MCI79064.1"/>
    </source>
</evidence>
<comment type="caution">
    <text evidence="3">The sequence shown here is derived from an EMBL/GenBank/DDBJ whole genome shotgun (WGS) entry which is preliminary data.</text>
</comment>
<accession>A0A392USR5</accession>
<dbReference type="EMBL" id="LXQA010965198">
    <property type="protein sequence ID" value="MCI79064.1"/>
    <property type="molecule type" value="Genomic_DNA"/>
</dbReference>
<feature type="compositionally biased region" description="Low complexity" evidence="1">
    <location>
        <begin position="1"/>
        <end position="19"/>
    </location>
</feature>
<proteinExistence type="predicted"/>
<name>A0A392USR5_9FABA</name>
<sequence>MESVTEESVSTTSGSVESTDSNSGEFRVVFTVVPGFKI</sequence>
<feature type="region of interest" description="Disordered" evidence="1">
    <location>
        <begin position="1"/>
        <end position="21"/>
    </location>
</feature>
<keyword evidence="4" id="KW-1185">Reference proteome</keyword>
<gene>
    <name evidence="3" type="ORF">A2U01_0100335</name>
</gene>
<dbReference type="Pfam" id="PF24994">
    <property type="entry name" value="GIL1_IRKI_C"/>
    <property type="match status" value="1"/>
</dbReference>
<protein>
    <submittedName>
        <fullName evidence="3">UNE1-like protein</fullName>
    </submittedName>
</protein>
<evidence type="ECO:0000256" key="1">
    <source>
        <dbReference type="SAM" id="MobiDB-lite"/>
    </source>
</evidence>
<feature type="domain" description="GIL1/IRKI C-terminal" evidence="2">
    <location>
        <begin position="1"/>
        <end position="38"/>
    </location>
</feature>
<evidence type="ECO:0000259" key="2">
    <source>
        <dbReference type="Pfam" id="PF24994"/>
    </source>
</evidence>
<feature type="non-terminal residue" evidence="3">
    <location>
        <position position="38"/>
    </location>
</feature>
<dbReference type="Proteomes" id="UP000265520">
    <property type="component" value="Unassembled WGS sequence"/>
</dbReference>